<keyword evidence="4" id="KW-0929">Antimicrobial</keyword>
<dbReference type="GeneID" id="101842644"/>
<comment type="similarity">
    <text evidence="2">Belongs to the alpha-defensin family.</text>
</comment>
<gene>
    <name evidence="10" type="primary">LOC101842644</name>
</gene>
<feature type="chain" id="PRO_5047397763" evidence="7">
    <location>
        <begin position="22"/>
        <end position="123"/>
    </location>
</feature>
<evidence type="ECO:0000313" key="9">
    <source>
        <dbReference type="Proteomes" id="UP000886700"/>
    </source>
</evidence>
<evidence type="ECO:0000313" key="10">
    <source>
        <dbReference type="RefSeq" id="XP_021090082.2"/>
    </source>
</evidence>
<reference evidence="10" key="1">
    <citation type="submission" date="2025-08" db="UniProtKB">
        <authorList>
            <consortium name="RefSeq"/>
        </authorList>
    </citation>
    <scope>IDENTIFICATION</scope>
    <source>
        <tissue evidence="10">Liver</tissue>
    </source>
</reference>
<dbReference type="GO" id="GO:0061844">
    <property type="term" value="P:antimicrobial humoral immune response mediated by antimicrobial peptide"/>
    <property type="evidence" value="ECO:0007669"/>
    <property type="project" value="TreeGrafter"/>
</dbReference>
<evidence type="ECO:0000256" key="3">
    <source>
        <dbReference type="ARBA" id="ARBA00022525"/>
    </source>
</evidence>
<evidence type="ECO:0000256" key="4">
    <source>
        <dbReference type="ARBA" id="ARBA00022529"/>
    </source>
</evidence>
<dbReference type="AlphaFoldDB" id="A0A3Q0DAC6"/>
<dbReference type="GO" id="GO:0050830">
    <property type="term" value="P:defense response to Gram-positive bacterium"/>
    <property type="evidence" value="ECO:0007669"/>
    <property type="project" value="TreeGrafter"/>
</dbReference>
<dbReference type="InterPro" id="IPR016327">
    <property type="entry name" value="Alpha-defensin"/>
</dbReference>
<proteinExistence type="inferred from homology"/>
<name>A0A3Q0DAC6_MESAU</name>
<feature type="domain" description="Alpha-defensin N-terminal" evidence="8">
    <location>
        <begin position="1"/>
        <end position="51"/>
    </location>
</feature>
<evidence type="ECO:0000256" key="6">
    <source>
        <dbReference type="ARBA" id="ARBA00022940"/>
    </source>
</evidence>
<dbReference type="KEGG" id="maua:101842644"/>
<dbReference type="SMART" id="SM01418">
    <property type="entry name" value="Defensin_propep"/>
    <property type="match status" value="1"/>
</dbReference>
<keyword evidence="5 7" id="KW-0732">Signal</keyword>
<dbReference type="RefSeq" id="XP_021090082.2">
    <property type="nucleotide sequence ID" value="XM_021234423.2"/>
</dbReference>
<evidence type="ECO:0000256" key="1">
    <source>
        <dbReference type="ARBA" id="ARBA00004613"/>
    </source>
</evidence>
<dbReference type="Pfam" id="PF00879">
    <property type="entry name" value="Defensin_propep"/>
    <property type="match status" value="1"/>
</dbReference>
<evidence type="ECO:0000256" key="2">
    <source>
        <dbReference type="ARBA" id="ARBA00006519"/>
    </source>
</evidence>
<dbReference type="GO" id="GO:0071222">
    <property type="term" value="P:cellular response to lipopolysaccharide"/>
    <property type="evidence" value="ECO:0007669"/>
    <property type="project" value="TreeGrafter"/>
</dbReference>
<keyword evidence="3" id="KW-0964">Secreted</keyword>
<comment type="subcellular location">
    <subcellularLocation>
        <location evidence="1">Secreted</location>
    </subcellularLocation>
</comment>
<evidence type="ECO:0000256" key="5">
    <source>
        <dbReference type="ARBA" id="ARBA00022729"/>
    </source>
</evidence>
<organism evidence="9 10">
    <name type="scientific">Mesocricetus auratus</name>
    <name type="common">Golden hamster</name>
    <dbReference type="NCBI Taxonomy" id="10036"/>
    <lineage>
        <taxon>Eukaryota</taxon>
        <taxon>Metazoa</taxon>
        <taxon>Chordata</taxon>
        <taxon>Craniata</taxon>
        <taxon>Vertebrata</taxon>
        <taxon>Euteleostomi</taxon>
        <taxon>Mammalia</taxon>
        <taxon>Eutheria</taxon>
        <taxon>Euarchontoglires</taxon>
        <taxon>Glires</taxon>
        <taxon>Rodentia</taxon>
        <taxon>Myomorpha</taxon>
        <taxon>Muroidea</taxon>
        <taxon>Cricetidae</taxon>
        <taxon>Cricetinae</taxon>
        <taxon>Mesocricetus</taxon>
    </lineage>
</organism>
<feature type="signal peptide" evidence="7">
    <location>
        <begin position="1"/>
        <end position="21"/>
    </location>
</feature>
<dbReference type="PANTHER" id="PTHR11876">
    <property type="entry name" value="ALPHA-DEFENSIN 1"/>
    <property type="match status" value="1"/>
</dbReference>
<dbReference type="PANTHER" id="PTHR11876:SF2">
    <property type="entry name" value="ALPHA-DEFENSIN 1-RELATED"/>
    <property type="match status" value="1"/>
</dbReference>
<dbReference type="GO" id="GO:0050829">
    <property type="term" value="P:defense response to Gram-negative bacterium"/>
    <property type="evidence" value="ECO:0007669"/>
    <property type="project" value="TreeGrafter"/>
</dbReference>
<dbReference type="STRING" id="10036.ENSMAUP00000006922"/>
<dbReference type="GO" id="GO:0005615">
    <property type="term" value="C:extracellular space"/>
    <property type="evidence" value="ECO:0007669"/>
    <property type="project" value="InterPro"/>
</dbReference>
<keyword evidence="6" id="KW-0211">Defensin</keyword>
<protein>
    <submittedName>
        <fullName evidence="10">Alpha-defensin 9-like</fullName>
    </submittedName>
</protein>
<evidence type="ECO:0000256" key="7">
    <source>
        <dbReference type="SAM" id="SignalP"/>
    </source>
</evidence>
<dbReference type="GO" id="GO:0019731">
    <property type="term" value="P:antibacterial humoral response"/>
    <property type="evidence" value="ECO:0007669"/>
    <property type="project" value="TreeGrafter"/>
</dbReference>
<evidence type="ECO:0000259" key="8">
    <source>
        <dbReference type="SMART" id="SM01418"/>
    </source>
</evidence>
<keyword evidence="9" id="KW-1185">Reference proteome</keyword>
<dbReference type="InterPro" id="IPR002366">
    <property type="entry name" value="Alpha-defensin_N"/>
</dbReference>
<dbReference type="GO" id="GO:0002227">
    <property type="term" value="P:innate immune response in mucosa"/>
    <property type="evidence" value="ECO:0007669"/>
    <property type="project" value="TreeGrafter"/>
</dbReference>
<accession>A0A3Q0DAC6</accession>
<dbReference type="Proteomes" id="UP000886700">
    <property type="component" value="Unplaced"/>
</dbReference>
<dbReference type="GO" id="GO:0051673">
    <property type="term" value="P:disruption of plasma membrane integrity in another organism"/>
    <property type="evidence" value="ECO:0007669"/>
    <property type="project" value="TreeGrafter"/>
</dbReference>
<dbReference type="GO" id="GO:0031012">
    <property type="term" value="C:extracellular matrix"/>
    <property type="evidence" value="ECO:0007669"/>
    <property type="project" value="TreeGrafter"/>
</dbReference>
<sequence length="123" mass="13301">MKTHVLLSALVLLAFQALVDPLPEATEEAKNEEQPGVEDQDVSISCGGPEGSVLQAQAAPSLKCNCRKKSCKCSEQVSAVCYIDPVTLHTLLPLRPETKSPYALRPHDLSLPLYLASSVFLLQ</sequence>